<organism evidence="2 3">
    <name type="scientific">Paenibacillus roseus</name>
    <dbReference type="NCBI Taxonomy" id="2798579"/>
    <lineage>
        <taxon>Bacteria</taxon>
        <taxon>Bacillati</taxon>
        <taxon>Bacillota</taxon>
        <taxon>Bacilli</taxon>
        <taxon>Bacillales</taxon>
        <taxon>Paenibacillaceae</taxon>
        <taxon>Paenibacillus</taxon>
    </lineage>
</organism>
<gene>
    <name evidence="2" type="ORF">JFN88_23845</name>
</gene>
<feature type="transmembrane region" description="Helical" evidence="1">
    <location>
        <begin position="138"/>
        <end position="156"/>
    </location>
</feature>
<evidence type="ECO:0000313" key="3">
    <source>
        <dbReference type="Proteomes" id="UP000640274"/>
    </source>
</evidence>
<dbReference type="AlphaFoldDB" id="A0A934MNA4"/>
<evidence type="ECO:0000313" key="2">
    <source>
        <dbReference type="EMBL" id="MBJ6364255.1"/>
    </source>
</evidence>
<feature type="transmembrane region" description="Helical" evidence="1">
    <location>
        <begin position="20"/>
        <end position="44"/>
    </location>
</feature>
<dbReference type="EMBL" id="JAELUP010000117">
    <property type="protein sequence ID" value="MBJ6364255.1"/>
    <property type="molecule type" value="Genomic_DNA"/>
</dbReference>
<reference evidence="2" key="1">
    <citation type="submission" date="2020-12" db="EMBL/GenBank/DDBJ databases">
        <authorList>
            <person name="Huq M.A."/>
        </authorList>
    </citation>
    <scope>NUCLEOTIDE SEQUENCE</scope>
    <source>
        <strain evidence="2">MAHUQ-46</strain>
    </source>
</reference>
<name>A0A934MNA4_9BACL</name>
<dbReference type="InterPro" id="IPR024563">
    <property type="entry name" value="YqhR"/>
</dbReference>
<accession>A0A934MNA4</accession>
<comment type="caution">
    <text evidence="2">The sequence shown here is derived from an EMBL/GenBank/DDBJ whole genome shotgun (WGS) entry which is preliminary data.</text>
</comment>
<dbReference type="Pfam" id="PF11085">
    <property type="entry name" value="YqhR"/>
    <property type="match status" value="1"/>
</dbReference>
<keyword evidence="1" id="KW-0812">Transmembrane</keyword>
<keyword evidence="1" id="KW-1133">Transmembrane helix</keyword>
<evidence type="ECO:0000256" key="1">
    <source>
        <dbReference type="SAM" id="Phobius"/>
    </source>
</evidence>
<keyword evidence="3" id="KW-1185">Reference proteome</keyword>
<keyword evidence="1" id="KW-0472">Membrane</keyword>
<sequence length="168" mass="19315">MTALAKSNDSLYHGHQTNRWLYGLNTGFFAGLIWGLFHWLLYALNFTKVLPGFLLDSFMRRSFLLSYWGIAVGIGTFIIFSILATYLYMLTLGQYRGPWPGLFYGLFWWAVIFLGIGPFWGMVLPFNKLGWDSITTEFCLFLIWGLFIGYTIAFEFHDEASREPANAG</sequence>
<dbReference type="Proteomes" id="UP000640274">
    <property type="component" value="Unassembled WGS sequence"/>
</dbReference>
<feature type="transmembrane region" description="Helical" evidence="1">
    <location>
        <begin position="101"/>
        <end position="126"/>
    </location>
</feature>
<feature type="transmembrane region" description="Helical" evidence="1">
    <location>
        <begin position="65"/>
        <end position="89"/>
    </location>
</feature>
<protein>
    <submittedName>
        <fullName evidence="2">Uncharacterized protein</fullName>
    </submittedName>
</protein>
<proteinExistence type="predicted"/>